<evidence type="ECO:0000256" key="1">
    <source>
        <dbReference type="ARBA" id="ARBA00005820"/>
    </source>
</evidence>
<evidence type="ECO:0000313" key="11">
    <source>
        <dbReference type="Proteomes" id="UP000325849"/>
    </source>
</evidence>
<evidence type="ECO:0000256" key="8">
    <source>
        <dbReference type="SAM" id="MobiDB-lite"/>
    </source>
</evidence>
<dbReference type="SMART" id="SM00862">
    <property type="entry name" value="Trans_reg_C"/>
    <property type="match status" value="1"/>
</dbReference>
<dbReference type="InterPro" id="IPR001867">
    <property type="entry name" value="OmpR/PhoB-type_DNA-bd"/>
</dbReference>
<evidence type="ECO:0000313" key="10">
    <source>
        <dbReference type="EMBL" id="MPY32950.1"/>
    </source>
</evidence>
<organism evidence="10 11">
    <name type="scientific">Streptomyces adustus</name>
    <dbReference type="NCBI Taxonomy" id="1609272"/>
    <lineage>
        <taxon>Bacteria</taxon>
        <taxon>Bacillati</taxon>
        <taxon>Actinomycetota</taxon>
        <taxon>Actinomycetes</taxon>
        <taxon>Kitasatosporales</taxon>
        <taxon>Streptomycetaceae</taxon>
        <taxon>Streptomyces</taxon>
    </lineage>
</organism>
<evidence type="ECO:0000256" key="4">
    <source>
        <dbReference type="ARBA" id="ARBA00023125"/>
    </source>
</evidence>
<dbReference type="EMBL" id="VJZD01000060">
    <property type="protein sequence ID" value="MPY32950.1"/>
    <property type="molecule type" value="Genomic_DNA"/>
</dbReference>
<dbReference type="InterPro" id="IPR003593">
    <property type="entry name" value="AAA+_ATPase"/>
</dbReference>
<keyword evidence="3" id="KW-0805">Transcription regulation</keyword>
<dbReference type="SUPFAM" id="SSF52540">
    <property type="entry name" value="P-loop containing nucleoside triphosphate hydrolases"/>
    <property type="match status" value="1"/>
</dbReference>
<evidence type="ECO:0000256" key="7">
    <source>
        <dbReference type="PROSITE-ProRule" id="PRU01091"/>
    </source>
</evidence>
<dbReference type="InterPro" id="IPR027417">
    <property type="entry name" value="P-loop_NTPase"/>
</dbReference>
<dbReference type="Gene3D" id="3.40.50.300">
    <property type="entry name" value="P-loop containing nucleotide triphosphate hydrolases"/>
    <property type="match status" value="1"/>
</dbReference>
<dbReference type="InterPro" id="IPR051677">
    <property type="entry name" value="AfsR-DnrI-RedD_regulator"/>
</dbReference>
<dbReference type="GO" id="GO:0000160">
    <property type="term" value="P:phosphorelay signal transduction system"/>
    <property type="evidence" value="ECO:0007669"/>
    <property type="project" value="UniProtKB-KW"/>
</dbReference>
<name>A0A5N8VCG0_9ACTN</name>
<keyword evidence="11" id="KW-1185">Reference proteome</keyword>
<feature type="repeat" description="TPR" evidence="6">
    <location>
        <begin position="853"/>
        <end position="886"/>
    </location>
</feature>
<dbReference type="Pfam" id="PF00931">
    <property type="entry name" value="NB-ARC"/>
    <property type="match status" value="1"/>
</dbReference>
<keyword evidence="6" id="KW-0802">TPR repeat</keyword>
<dbReference type="PROSITE" id="PS50005">
    <property type="entry name" value="TPR"/>
    <property type="match status" value="2"/>
</dbReference>
<dbReference type="InterPro" id="IPR016032">
    <property type="entry name" value="Sig_transdc_resp-reg_C-effctor"/>
</dbReference>
<dbReference type="InterPro" id="IPR002182">
    <property type="entry name" value="NB-ARC"/>
</dbReference>
<comment type="caution">
    <text evidence="10">The sequence shown here is derived from an EMBL/GenBank/DDBJ whole genome shotgun (WGS) entry which is preliminary data.</text>
</comment>
<evidence type="ECO:0000256" key="6">
    <source>
        <dbReference type="PROSITE-ProRule" id="PRU00339"/>
    </source>
</evidence>
<comment type="similarity">
    <text evidence="1">Belongs to the AfsR/DnrI/RedD regulatory family.</text>
</comment>
<dbReference type="PANTHER" id="PTHR35807:SF1">
    <property type="entry name" value="TRANSCRIPTIONAL REGULATOR REDD"/>
    <property type="match status" value="1"/>
</dbReference>
<dbReference type="Pfam" id="PF00486">
    <property type="entry name" value="Trans_reg_C"/>
    <property type="match status" value="1"/>
</dbReference>
<dbReference type="Gene3D" id="1.25.40.10">
    <property type="entry name" value="Tetratricopeptide repeat domain"/>
    <property type="match status" value="2"/>
</dbReference>
<dbReference type="PANTHER" id="PTHR35807">
    <property type="entry name" value="TRANSCRIPTIONAL REGULATOR REDD-RELATED"/>
    <property type="match status" value="1"/>
</dbReference>
<feature type="DNA-binding region" description="OmpR/PhoB-type" evidence="7">
    <location>
        <begin position="1"/>
        <end position="99"/>
    </location>
</feature>
<accession>A0A5N8VCG0</accession>
<gene>
    <name evidence="10" type="ORF">FNH09_17275</name>
</gene>
<dbReference type="PROSITE" id="PS51755">
    <property type="entry name" value="OMPR_PHOB"/>
    <property type="match status" value="1"/>
</dbReference>
<dbReference type="InterPro" id="IPR011990">
    <property type="entry name" value="TPR-like_helical_dom_sf"/>
</dbReference>
<dbReference type="Gene3D" id="1.10.10.10">
    <property type="entry name" value="Winged helix-like DNA-binding domain superfamily/Winged helix DNA-binding domain"/>
    <property type="match status" value="1"/>
</dbReference>
<feature type="region of interest" description="Disordered" evidence="8">
    <location>
        <begin position="237"/>
        <end position="276"/>
    </location>
</feature>
<keyword evidence="4 7" id="KW-0238">DNA-binding</keyword>
<evidence type="ECO:0000256" key="2">
    <source>
        <dbReference type="ARBA" id="ARBA00023012"/>
    </source>
</evidence>
<proteinExistence type="inferred from homology"/>
<dbReference type="SMART" id="SM00028">
    <property type="entry name" value="TPR"/>
    <property type="match status" value="5"/>
</dbReference>
<reference evidence="10 11" key="1">
    <citation type="submission" date="2019-07" db="EMBL/GenBank/DDBJ databases">
        <title>New species of Amycolatopsis and Streptomyces.</title>
        <authorList>
            <person name="Duangmal K."/>
            <person name="Teo W.F.A."/>
            <person name="Lipun K."/>
        </authorList>
    </citation>
    <scope>NUCLEOTIDE SEQUENCE [LARGE SCALE GENOMIC DNA]</scope>
    <source>
        <strain evidence="10 11">NBRC 109810</strain>
    </source>
</reference>
<dbReference type="SMART" id="SM01043">
    <property type="entry name" value="BTAD"/>
    <property type="match status" value="1"/>
</dbReference>
<dbReference type="Pfam" id="PF03704">
    <property type="entry name" value="BTAD"/>
    <property type="match status" value="1"/>
</dbReference>
<dbReference type="AlphaFoldDB" id="A0A5N8VCG0"/>
<feature type="domain" description="OmpR/PhoB-type" evidence="9">
    <location>
        <begin position="1"/>
        <end position="99"/>
    </location>
</feature>
<dbReference type="OrthoDB" id="581105at2"/>
<evidence type="ECO:0000259" key="9">
    <source>
        <dbReference type="PROSITE" id="PS51755"/>
    </source>
</evidence>
<keyword evidence="5" id="KW-0804">Transcription</keyword>
<dbReference type="RefSeq" id="WP_152888824.1">
    <property type="nucleotide sequence ID" value="NZ_VJZD01000060.1"/>
</dbReference>
<dbReference type="InterPro" id="IPR019734">
    <property type="entry name" value="TPR_rpt"/>
</dbReference>
<sequence>MRFQILGPVRVWQGASDLELGPPKQRALLALLLAHAGQPVPLHGIVDSLWHEGPPATAVNVVHRHVAALRRLLEPGLRSGTASSRLVRASGGYGLNVSGDELDLLRFRTLREDAHRCAQQGDQVKAVELLVEALDLWRGPAASGIPPEVRALPVFTAIDDEHVVAVKDAAAYVPTAGAALTERVLVTLRQAASHHPFDEALQARLIEVLAAAGRQAEALETYQVVRARIAEEIGLEPGPELREAQRGALEQSHRPQPAALATNTSQPAPAAAADRVRPAQLPRDLGAFTGRGAELERLDSLVPGPGEPAHTVVLSGMAGVGKTTLAVHWANRLAPRFPDGQVYVDLRGFHLSGATMSAAEALRALLDAFGVPVGDIPAELHAQAATYRGLLAGRRVLVVLDNARDSEQVRPLLPAPHGCLAVVTSRHQLQGLMAVEGADSVTLSPLDESEARALLARRLGAQRVEREEHAVAEIISLCERLPLALAIVSARAALNPGYPLAAIAEELRTSHGSLDAFTGEPPLADARCVFSWSYQALTPEAARLFRLLALHPGPDCSVAAAASLTASRPRQTRTHLTELVRAHLLFENEPGRFSSHSLLRAYAAELVEELDTDDDAAAATTRVLDHYLHSAHAAETVLAPHRERITLRRHAVHTLPERFPDQRAAADWFDRERPVLLAAVEQDGRRGDGTFSWQLAAVLELYLDRNGRWQQQRTVQTTAITAAQRGGDLLGQAHGHRALGFALSRLEQWEGADEHLERALHLFEELGDTHGQARVHRYGAFVANRHGRHADALDHYRLALQLYRSAGHLNGEASVHNEVGWTYLLMGEYDKAIDECSRSLAIHQQTGDPNGEAAAWDSLGVTRHRLGHHERALDSFRHALELYRRIRDSYLEADTLVHIADTHLALGRKDSAGRTLRQALDILEHIGHPSAEGVRARLLEIG</sequence>
<dbReference type="SUPFAM" id="SSF48452">
    <property type="entry name" value="TPR-like"/>
    <property type="match status" value="2"/>
</dbReference>
<dbReference type="SUPFAM" id="SSF46894">
    <property type="entry name" value="C-terminal effector domain of the bipartite response regulators"/>
    <property type="match status" value="1"/>
</dbReference>
<evidence type="ECO:0000256" key="5">
    <source>
        <dbReference type="ARBA" id="ARBA00023163"/>
    </source>
</evidence>
<keyword evidence="2" id="KW-0902">Two-component regulatory system</keyword>
<dbReference type="CDD" id="cd15831">
    <property type="entry name" value="BTAD"/>
    <property type="match status" value="1"/>
</dbReference>
<dbReference type="SMART" id="SM00382">
    <property type="entry name" value="AAA"/>
    <property type="match status" value="1"/>
</dbReference>
<dbReference type="InterPro" id="IPR036388">
    <property type="entry name" value="WH-like_DNA-bd_sf"/>
</dbReference>
<dbReference type="GO" id="GO:0003677">
    <property type="term" value="F:DNA binding"/>
    <property type="evidence" value="ECO:0007669"/>
    <property type="project" value="UniProtKB-UniRule"/>
</dbReference>
<dbReference type="Proteomes" id="UP000325849">
    <property type="component" value="Unassembled WGS sequence"/>
</dbReference>
<dbReference type="InterPro" id="IPR005158">
    <property type="entry name" value="BTAD"/>
</dbReference>
<dbReference type="GO" id="GO:0043531">
    <property type="term" value="F:ADP binding"/>
    <property type="evidence" value="ECO:0007669"/>
    <property type="project" value="InterPro"/>
</dbReference>
<dbReference type="PRINTS" id="PR00364">
    <property type="entry name" value="DISEASERSIST"/>
</dbReference>
<dbReference type="GO" id="GO:0006355">
    <property type="term" value="P:regulation of DNA-templated transcription"/>
    <property type="evidence" value="ECO:0007669"/>
    <property type="project" value="InterPro"/>
</dbReference>
<dbReference type="Pfam" id="PF13424">
    <property type="entry name" value="TPR_12"/>
    <property type="match status" value="2"/>
</dbReference>
<evidence type="ECO:0000256" key="3">
    <source>
        <dbReference type="ARBA" id="ARBA00023015"/>
    </source>
</evidence>
<protein>
    <submittedName>
        <fullName evidence="10">Tetratricopeptide repeat protein</fullName>
    </submittedName>
</protein>
<feature type="repeat" description="TPR" evidence="6">
    <location>
        <begin position="813"/>
        <end position="846"/>
    </location>
</feature>